<evidence type="ECO:0000313" key="3">
    <source>
        <dbReference type="Proteomes" id="UP000641137"/>
    </source>
</evidence>
<reference evidence="2" key="1">
    <citation type="journal article" date="2014" name="Int. J. Syst. Evol. Microbiol.">
        <title>Complete genome sequence of Corynebacterium casei LMG S-19264T (=DSM 44701T), isolated from a smear-ripened cheese.</title>
        <authorList>
            <consortium name="US DOE Joint Genome Institute (JGI-PGF)"/>
            <person name="Walter F."/>
            <person name="Albersmeier A."/>
            <person name="Kalinowski J."/>
            <person name="Ruckert C."/>
        </authorList>
    </citation>
    <scope>NUCLEOTIDE SEQUENCE</scope>
    <source>
        <strain evidence="2">KCTC 42097</strain>
    </source>
</reference>
<dbReference type="CDD" id="cd01839">
    <property type="entry name" value="SGNH_arylesterase_like"/>
    <property type="match status" value="1"/>
</dbReference>
<keyword evidence="3" id="KW-1185">Reference proteome</keyword>
<dbReference type="PANTHER" id="PTHR30383:SF29">
    <property type="entry name" value="SGNH HYDROLASE-TYPE ESTERASE DOMAIN-CONTAINING PROTEIN"/>
    <property type="match status" value="1"/>
</dbReference>
<accession>A0A8J3GHN4</accession>
<organism evidence="2 3">
    <name type="scientific">Limoniibacter endophyticus</name>
    <dbReference type="NCBI Taxonomy" id="1565040"/>
    <lineage>
        <taxon>Bacteria</taxon>
        <taxon>Pseudomonadati</taxon>
        <taxon>Pseudomonadota</taxon>
        <taxon>Alphaproteobacteria</taxon>
        <taxon>Hyphomicrobiales</taxon>
        <taxon>Bartonellaceae</taxon>
        <taxon>Limoniibacter</taxon>
    </lineage>
</organism>
<gene>
    <name evidence="2" type="ORF">GCM10010136_19510</name>
</gene>
<dbReference type="EMBL" id="BMZO01000006">
    <property type="protein sequence ID" value="GHC72068.1"/>
    <property type="molecule type" value="Genomic_DNA"/>
</dbReference>
<dbReference type="GO" id="GO:0016788">
    <property type="term" value="F:hydrolase activity, acting on ester bonds"/>
    <property type="evidence" value="ECO:0007669"/>
    <property type="project" value="UniProtKB-ARBA"/>
</dbReference>
<comment type="caution">
    <text evidence="2">The sequence shown here is derived from an EMBL/GenBank/DDBJ whole genome shotgun (WGS) entry which is preliminary data.</text>
</comment>
<protein>
    <submittedName>
        <fullName evidence="2">Arylesterase</fullName>
    </submittedName>
</protein>
<reference evidence="2" key="2">
    <citation type="submission" date="2020-09" db="EMBL/GenBank/DDBJ databases">
        <authorList>
            <person name="Sun Q."/>
            <person name="Kim S."/>
        </authorList>
    </citation>
    <scope>NUCLEOTIDE SEQUENCE</scope>
    <source>
        <strain evidence="2">KCTC 42097</strain>
    </source>
</reference>
<dbReference type="Gene3D" id="3.40.50.1110">
    <property type="entry name" value="SGNH hydrolase"/>
    <property type="match status" value="1"/>
</dbReference>
<dbReference type="AlphaFoldDB" id="A0A8J3GHN4"/>
<dbReference type="RefSeq" id="WP_189489817.1">
    <property type="nucleotide sequence ID" value="NZ_BMZO01000006.1"/>
</dbReference>
<evidence type="ECO:0000313" key="2">
    <source>
        <dbReference type="EMBL" id="GHC72068.1"/>
    </source>
</evidence>
<dbReference type="Proteomes" id="UP000641137">
    <property type="component" value="Unassembled WGS sequence"/>
</dbReference>
<proteinExistence type="predicted"/>
<dbReference type="PANTHER" id="PTHR30383">
    <property type="entry name" value="THIOESTERASE 1/PROTEASE 1/LYSOPHOSPHOLIPASE L1"/>
    <property type="match status" value="1"/>
</dbReference>
<feature type="domain" description="SGNH hydrolase-type esterase" evidence="1">
    <location>
        <begin position="6"/>
        <end position="189"/>
    </location>
</feature>
<name>A0A8J3GHN4_9HYPH</name>
<dbReference type="SUPFAM" id="SSF52266">
    <property type="entry name" value="SGNH hydrolase"/>
    <property type="match status" value="1"/>
</dbReference>
<dbReference type="InterPro" id="IPR051532">
    <property type="entry name" value="Ester_Hydrolysis_Enzymes"/>
</dbReference>
<dbReference type="Pfam" id="PF13472">
    <property type="entry name" value="Lipase_GDSL_2"/>
    <property type="match status" value="1"/>
</dbReference>
<dbReference type="InterPro" id="IPR013830">
    <property type="entry name" value="SGNH_hydro"/>
</dbReference>
<evidence type="ECO:0000259" key="1">
    <source>
        <dbReference type="Pfam" id="PF13472"/>
    </source>
</evidence>
<dbReference type="InterPro" id="IPR036514">
    <property type="entry name" value="SGNH_hydro_sf"/>
</dbReference>
<sequence>MKQILAFGDSLTWGADPVTGGRHPFAYRWPTALSEALEDRVHVISEGLGGRTTCFDDHAAPNERNGVRALPMLLGSHYPLDLVIIMLGTNDLKPQLCGFANGAQGGIRRLVQLVHLYPWKTGIEVPKVLIVAPPACCQTADGRPPAQNRSIEESRKFATLYETVAKETGVAFFNAARVVEPSPVDGVHLDAENTEKLGKALAPVAEKLLFD</sequence>